<accession>T1F1C3</accession>
<dbReference type="EnsemblMetazoa" id="HelroT169059">
    <property type="protein sequence ID" value="HelroP169059"/>
    <property type="gene ID" value="HelroG169059"/>
</dbReference>
<dbReference type="AlphaFoldDB" id="T1F1C3"/>
<dbReference type="InParanoid" id="T1F1C3"/>
<dbReference type="RefSeq" id="XP_009013140.1">
    <property type="nucleotide sequence ID" value="XM_009014892.1"/>
</dbReference>
<dbReference type="EMBL" id="KB096023">
    <property type="protein sequence ID" value="ESO09118.1"/>
    <property type="molecule type" value="Genomic_DNA"/>
</dbReference>
<reference evidence="1 3" key="2">
    <citation type="journal article" date="2013" name="Nature">
        <title>Insights into bilaterian evolution from three spiralian genomes.</title>
        <authorList>
            <person name="Simakov O."/>
            <person name="Marletaz F."/>
            <person name="Cho S.J."/>
            <person name="Edsinger-Gonzales E."/>
            <person name="Havlak P."/>
            <person name="Hellsten U."/>
            <person name="Kuo D.H."/>
            <person name="Larsson T."/>
            <person name="Lv J."/>
            <person name="Arendt D."/>
            <person name="Savage R."/>
            <person name="Osoegawa K."/>
            <person name="de Jong P."/>
            <person name="Grimwood J."/>
            <person name="Chapman J.A."/>
            <person name="Shapiro H."/>
            <person name="Aerts A."/>
            <person name="Otillar R.P."/>
            <person name="Terry A.Y."/>
            <person name="Boore J.L."/>
            <person name="Grigoriev I.V."/>
            <person name="Lindberg D.R."/>
            <person name="Seaver E.C."/>
            <person name="Weisblat D.A."/>
            <person name="Putnam N.H."/>
            <person name="Rokhsar D.S."/>
        </authorList>
    </citation>
    <scope>NUCLEOTIDE SEQUENCE</scope>
</reference>
<protein>
    <submittedName>
        <fullName evidence="1 2">Uncharacterized protein</fullName>
    </submittedName>
</protein>
<reference evidence="3" key="1">
    <citation type="submission" date="2012-12" db="EMBL/GenBank/DDBJ databases">
        <authorList>
            <person name="Hellsten U."/>
            <person name="Grimwood J."/>
            <person name="Chapman J.A."/>
            <person name="Shapiro H."/>
            <person name="Aerts A."/>
            <person name="Otillar R.P."/>
            <person name="Terry A.Y."/>
            <person name="Boore J.L."/>
            <person name="Simakov O."/>
            <person name="Marletaz F."/>
            <person name="Cho S.-J."/>
            <person name="Edsinger-Gonzales E."/>
            <person name="Havlak P."/>
            <person name="Kuo D.-H."/>
            <person name="Larsson T."/>
            <person name="Lv J."/>
            <person name="Arendt D."/>
            <person name="Savage R."/>
            <person name="Osoegawa K."/>
            <person name="de Jong P."/>
            <person name="Lindberg D.R."/>
            <person name="Seaver E.C."/>
            <person name="Weisblat D.A."/>
            <person name="Putnam N.H."/>
            <person name="Grigoriev I.V."/>
            <person name="Rokhsar D.S."/>
        </authorList>
    </citation>
    <scope>NUCLEOTIDE SEQUENCE</scope>
</reference>
<dbReference type="GeneID" id="20202623"/>
<proteinExistence type="predicted"/>
<reference evidence="2" key="3">
    <citation type="submission" date="2015-06" db="UniProtKB">
        <authorList>
            <consortium name="EnsemblMetazoa"/>
        </authorList>
    </citation>
    <scope>IDENTIFICATION</scope>
</reference>
<sequence>MKEIWKIINNVLKRSNNYDRNKDACLQGCKRNDQIVNDPENALNDHYASVAAKLAEQFVTTAEWKKSMNNSIKNSIFMSFVTNSEVYQATRSLKPKSSYENNMDPKSFYGTKTFQKLEEALEEIESDNFETVGSIDLCVLPPDLDELTDAEEIDDDNIIDPHYVPKDISGAIQISVDLNNEPDNENEPDQISEVRGYLRDGAASRASRKRKAGYSIETTVGFHFPGKLEKQLKCTFCHMKARWMCKKCGKTLCIEKGCFEKYHLASA</sequence>
<dbReference type="Proteomes" id="UP000015101">
    <property type="component" value="Unassembled WGS sequence"/>
</dbReference>
<dbReference type="HOGENOM" id="CLU_1043073_0_0_1"/>
<keyword evidence="3" id="KW-1185">Reference proteome</keyword>
<name>T1F1C3_HELRO</name>
<dbReference type="EMBL" id="AMQM01003171">
    <property type="status" value="NOT_ANNOTATED_CDS"/>
    <property type="molecule type" value="Genomic_DNA"/>
</dbReference>
<dbReference type="KEGG" id="hro:HELRODRAFT_169059"/>
<organism evidence="2 3">
    <name type="scientific">Helobdella robusta</name>
    <name type="common">Californian leech</name>
    <dbReference type="NCBI Taxonomy" id="6412"/>
    <lineage>
        <taxon>Eukaryota</taxon>
        <taxon>Metazoa</taxon>
        <taxon>Spiralia</taxon>
        <taxon>Lophotrochozoa</taxon>
        <taxon>Annelida</taxon>
        <taxon>Clitellata</taxon>
        <taxon>Hirudinea</taxon>
        <taxon>Rhynchobdellida</taxon>
        <taxon>Glossiphoniidae</taxon>
        <taxon>Helobdella</taxon>
    </lineage>
</organism>
<evidence type="ECO:0000313" key="2">
    <source>
        <dbReference type="EnsemblMetazoa" id="HelroP169059"/>
    </source>
</evidence>
<evidence type="ECO:0000313" key="3">
    <source>
        <dbReference type="Proteomes" id="UP000015101"/>
    </source>
</evidence>
<dbReference type="CTD" id="20202623"/>
<gene>
    <name evidence="2" type="primary">20202623</name>
    <name evidence="1" type="ORF">HELRODRAFT_169059</name>
</gene>
<evidence type="ECO:0000313" key="1">
    <source>
        <dbReference type="EMBL" id="ESO09118.1"/>
    </source>
</evidence>